<evidence type="ECO:0000313" key="3">
    <source>
        <dbReference type="Proteomes" id="UP000016922"/>
    </source>
</evidence>
<evidence type="ECO:0000256" key="1">
    <source>
        <dbReference type="SAM" id="MobiDB-lite"/>
    </source>
</evidence>
<keyword evidence="3" id="KW-1185">Reference proteome</keyword>
<gene>
    <name evidence="2" type="ORF">GLAREA_12294</name>
</gene>
<reference evidence="2 3" key="1">
    <citation type="journal article" date="2013" name="BMC Genomics">
        <title>Genomics-driven discovery of the pneumocandin biosynthetic gene cluster in the fungus Glarea lozoyensis.</title>
        <authorList>
            <person name="Chen L."/>
            <person name="Yue Q."/>
            <person name="Zhang X."/>
            <person name="Xiang M."/>
            <person name="Wang C."/>
            <person name="Li S."/>
            <person name="Che Y."/>
            <person name="Ortiz-Lopez F.J."/>
            <person name="Bills G.F."/>
            <person name="Liu X."/>
            <person name="An Z."/>
        </authorList>
    </citation>
    <scope>NUCLEOTIDE SEQUENCE [LARGE SCALE GENOMIC DNA]</scope>
    <source>
        <strain evidence="3">ATCC 20868 / MF5171</strain>
    </source>
</reference>
<proteinExistence type="predicted"/>
<protein>
    <submittedName>
        <fullName evidence="2">Uncharacterized protein</fullName>
    </submittedName>
</protein>
<dbReference type="HOGENOM" id="CLU_1619201_0_0_1"/>
<dbReference type="Proteomes" id="UP000016922">
    <property type="component" value="Unassembled WGS sequence"/>
</dbReference>
<dbReference type="OMA" id="HAITRIN"/>
<dbReference type="OrthoDB" id="5409271at2759"/>
<feature type="region of interest" description="Disordered" evidence="1">
    <location>
        <begin position="23"/>
        <end position="60"/>
    </location>
</feature>
<organism evidence="2 3">
    <name type="scientific">Glarea lozoyensis (strain ATCC 20868 / MF5171)</name>
    <dbReference type="NCBI Taxonomy" id="1116229"/>
    <lineage>
        <taxon>Eukaryota</taxon>
        <taxon>Fungi</taxon>
        <taxon>Dikarya</taxon>
        <taxon>Ascomycota</taxon>
        <taxon>Pezizomycotina</taxon>
        <taxon>Leotiomycetes</taxon>
        <taxon>Helotiales</taxon>
        <taxon>Helotiaceae</taxon>
        <taxon>Glarea</taxon>
    </lineage>
</organism>
<dbReference type="EMBL" id="KE145361">
    <property type="protein sequence ID" value="EPE31538.1"/>
    <property type="molecule type" value="Genomic_DNA"/>
</dbReference>
<dbReference type="AlphaFoldDB" id="S3DYV9"/>
<dbReference type="GeneID" id="19471335"/>
<evidence type="ECO:0000313" key="2">
    <source>
        <dbReference type="EMBL" id="EPE31538.1"/>
    </source>
</evidence>
<accession>S3DYV9</accession>
<dbReference type="eggNOG" id="ENOG502RQZ7">
    <property type="taxonomic scope" value="Eukaryota"/>
</dbReference>
<dbReference type="KEGG" id="glz:GLAREA_12294"/>
<feature type="region of interest" description="Disordered" evidence="1">
    <location>
        <begin position="144"/>
        <end position="193"/>
    </location>
</feature>
<dbReference type="RefSeq" id="XP_008081267.1">
    <property type="nucleotide sequence ID" value="XM_008083076.1"/>
</dbReference>
<name>S3DYV9_GLAL2</name>
<sequence length="193" mass="20660">MSAPVNPVLQNLATGYHLGQQLFTPPHTMSRPLTTSVVHNDDNSASDSSSEHEPSPPANELSEIHLRINTPLTIQGNNNTVSIDTAMNANKIQLGVVNALRQMTSAAMGVPMIDEDGRPRPIKISVNAEIRVVGTGNVVGDKAIDAKNGGEGEGKGEKVNGEMEKGKEKETAKRARDGDEASEMVSKRVKRED</sequence>
<feature type="compositionally biased region" description="Basic and acidic residues" evidence="1">
    <location>
        <begin position="144"/>
        <end position="179"/>
    </location>
</feature>